<sequence length="149" mass="16600">MENNTYRGFTLVIEDVLYDNGTFYCVFPGGVLGAYSLASQELKLLTDMMPILNVTFRSEIRVVESDGTFCWYILLWALIFSGLIVTDDLGRARCLQNKALLLCCTSYSISAEKNTSALVDNFYIIVTRTLSSTLSRPVNLTNVLNSIIG</sequence>
<name>A0ABC8UT44_9AQUA</name>
<protein>
    <submittedName>
        <fullName evidence="2">Uncharacterized protein</fullName>
    </submittedName>
</protein>
<comment type="caution">
    <text evidence="2">The sequence shown here is derived from an EMBL/GenBank/DDBJ whole genome shotgun (WGS) entry which is preliminary data.</text>
</comment>
<accession>A0ABC8UT44</accession>
<keyword evidence="1" id="KW-0812">Transmembrane</keyword>
<keyword evidence="1" id="KW-0472">Membrane</keyword>
<dbReference type="Proteomes" id="UP001642360">
    <property type="component" value="Unassembled WGS sequence"/>
</dbReference>
<dbReference type="EMBL" id="CAUOFW020008900">
    <property type="protein sequence ID" value="CAK9184243.1"/>
    <property type="molecule type" value="Genomic_DNA"/>
</dbReference>
<organism evidence="2 3">
    <name type="scientific">Ilex paraguariensis</name>
    <name type="common">yerba mate</name>
    <dbReference type="NCBI Taxonomy" id="185542"/>
    <lineage>
        <taxon>Eukaryota</taxon>
        <taxon>Viridiplantae</taxon>
        <taxon>Streptophyta</taxon>
        <taxon>Embryophyta</taxon>
        <taxon>Tracheophyta</taxon>
        <taxon>Spermatophyta</taxon>
        <taxon>Magnoliopsida</taxon>
        <taxon>eudicotyledons</taxon>
        <taxon>Gunneridae</taxon>
        <taxon>Pentapetalae</taxon>
        <taxon>asterids</taxon>
        <taxon>campanulids</taxon>
        <taxon>Aquifoliales</taxon>
        <taxon>Aquifoliaceae</taxon>
        <taxon>Ilex</taxon>
    </lineage>
</organism>
<evidence type="ECO:0000313" key="2">
    <source>
        <dbReference type="EMBL" id="CAK9184243.1"/>
    </source>
</evidence>
<feature type="transmembrane region" description="Helical" evidence="1">
    <location>
        <begin position="71"/>
        <end position="90"/>
    </location>
</feature>
<keyword evidence="3" id="KW-1185">Reference proteome</keyword>
<keyword evidence="1" id="KW-1133">Transmembrane helix</keyword>
<dbReference type="AlphaFoldDB" id="A0ABC8UT44"/>
<proteinExistence type="predicted"/>
<gene>
    <name evidence="2" type="ORF">ILEXP_LOCUS54545</name>
</gene>
<evidence type="ECO:0000313" key="3">
    <source>
        <dbReference type="Proteomes" id="UP001642360"/>
    </source>
</evidence>
<evidence type="ECO:0000256" key="1">
    <source>
        <dbReference type="SAM" id="Phobius"/>
    </source>
</evidence>
<reference evidence="2 3" key="1">
    <citation type="submission" date="2024-02" db="EMBL/GenBank/DDBJ databases">
        <authorList>
            <person name="Vignale AGUSTIN F."/>
            <person name="Sosa J E."/>
            <person name="Modenutti C."/>
        </authorList>
    </citation>
    <scope>NUCLEOTIDE SEQUENCE [LARGE SCALE GENOMIC DNA]</scope>
</reference>